<dbReference type="PANTHER" id="PTHR12835:SF5">
    <property type="entry name" value="BIOTIN--PROTEIN LIGASE"/>
    <property type="match status" value="1"/>
</dbReference>
<accession>A0A9X3NSX4</accession>
<dbReference type="GO" id="GO:0004077">
    <property type="term" value="F:biotin--[biotin carboxyl-carrier protein] ligase activity"/>
    <property type="evidence" value="ECO:0007669"/>
    <property type="project" value="UniProtKB-EC"/>
</dbReference>
<keyword evidence="4" id="KW-0092">Biotin</keyword>
<keyword evidence="9" id="KW-1185">Reference proteome</keyword>
<proteinExistence type="predicted"/>
<feature type="region of interest" description="Disordered" evidence="6">
    <location>
        <begin position="1"/>
        <end position="27"/>
    </location>
</feature>
<dbReference type="PROSITE" id="PS51733">
    <property type="entry name" value="BPL_LPL_CATALYTIC"/>
    <property type="match status" value="1"/>
</dbReference>
<evidence type="ECO:0000256" key="5">
    <source>
        <dbReference type="ARBA" id="ARBA00024227"/>
    </source>
</evidence>
<dbReference type="Gene3D" id="2.30.30.100">
    <property type="match status" value="1"/>
</dbReference>
<dbReference type="AlphaFoldDB" id="A0A9X3NSX4"/>
<evidence type="ECO:0000256" key="3">
    <source>
        <dbReference type="ARBA" id="ARBA00022840"/>
    </source>
</evidence>
<dbReference type="Gene3D" id="3.30.930.10">
    <property type="entry name" value="Bira Bifunctional Protein, Domain 2"/>
    <property type="match status" value="1"/>
</dbReference>
<feature type="compositionally biased region" description="Low complexity" evidence="6">
    <location>
        <begin position="1"/>
        <end position="11"/>
    </location>
</feature>
<dbReference type="InterPro" id="IPR004143">
    <property type="entry name" value="BPL_LPL_catalytic"/>
</dbReference>
<dbReference type="GO" id="GO:0005737">
    <property type="term" value="C:cytoplasm"/>
    <property type="evidence" value="ECO:0007669"/>
    <property type="project" value="TreeGrafter"/>
</dbReference>
<evidence type="ECO:0000256" key="4">
    <source>
        <dbReference type="ARBA" id="ARBA00023267"/>
    </source>
</evidence>
<organism evidence="8 9">
    <name type="scientific">Streptomonospora mangrovi</name>
    <dbReference type="NCBI Taxonomy" id="2883123"/>
    <lineage>
        <taxon>Bacteria</taxon>
        <taxon>Bacillati</taxon>
        <taxon>Actinomycetota</taxon>
        <taxon>Actinomycetes</taxon>
        <taxon>Streptosporangiales</taxon>
        <taxon>Nocardiopsidaceae</taxon>
        <taxon>Streptomonospora</taxon>
    </lineage>
</organism>
<dbReference type="SUPFAM" id="SSF55681">
    <property type="entry name" value="Class II aaRS and biotin synthetases"/>
    <property type="match status" value="1"/>
</dbReference>
<protein>
    <recommendedName>
        <fullName evidence="5">biotin--[biotin carboxyl-carrier protein] ligase</fullName>
        <ecNumber evidence="5">6.3.4.15</ecNumber>
    </recommendedName>
</protein>
<dbReference type="InterPro" id="IPR003142">
    <property type="entry name" value="BPL_C"/>
</dbReference>
<sequence>MGADDSASASPSPTPSRPDPGLAGGRPPLRAAELERALVRPGGLWRTLTVVPAMASTNTALLERARAGEPEGAVLVTEHQTAGRGRLDRGFTTPPRAALTLSVLVRPAVPAARVGWLSLMMGAAAVAAVERAAGVTAALKWPNDLLSGDGEHKLAGILAEAAFPPPEGGGAAAGPGVVIGIGLNVSQERAELPVETATSLALCGAPGADRDALLRALLEEFARRYTDWTAAGGDAEAAGLAREYRRHCRTIGRDVRVHLPGDRRVEGRAAGVDAEGRLVVRTEAGEERPLSAGDVVHVRPGGAAG</sequence>
<evidence type="ECO:0000256" key="6">
    <source>
        <dbReference type="SAM" id="MobiDB-lite"/>
    </source>
</evidence>
<dbReference type="GO" id="GO:0005524">
    <property type="term" value="F:ATP binding"/>
    <property type="evidence" value="ECO:0007669"/>
    <property type="project" value="UniProtKB-KW"/>
</dbReference>
<gene>
    <name evidence="8" type="ORF">LG943_25245</name>
</gene>
<keyword evidence="3" id="KW-0067">ATP-binding</keyword>
<feature type="domain" description="BPL/LPL catalytic" evidence="7">
    <location>
        <begin position="33"/>
        <end position="229"/>
    </location>
</feature>
<dbReference type="PANTHER" id="PTHR12835">
    <property type="entry name" value="BIOTIN PROTEIN LIGASE"/>
    <property type="match status" value="1"/>
</dbReference>
<comment type="caution">
    <text evidence="8">The sequence shown here is derived from an EMBL/GenBank/DDBJ whole genome shotgun (WGS) entry which is preliminary data.</text>
</comment>
<dbReference type="SUPFAM" id="SSF50037">
    <property type="entry name" value="C-terminal domain of transcriptional repressors"/>
    <property type="match status" value="1"/>
</dbReference>
<evidence type="ECO:0000259" key="7">
    <source>
        <dbReference type="PROSITE" id="PS51733"/>
    </source>
</evidence>
<evidence type="ECO:0000256" key="1">
    <source>
        <dbReference type="ARBA" id="ARBA00022598"/>
    </source>
</evidence>
<dbReference type="InterPro" id="IPR008988">
    <property type="entry name" value="Transcriptional_repressor_C"/>
</dbReference>
<dbReference type="Pfam" id="PF02237">
    <property type="entry name" value="BPL_C"/>
    <property type="match status" value="1"/>
</dbReference>
<reference evidence="8" key="1">
    <citation type="submission" date="2021-10" db="EMBL/GenBank/DDBJ databases">
        <title>Streptomonospora sp. nov., isolated from mangrove soil.</title>
        <authorList>
            <person name="Chen X."/>
            <person name="Ge X."/>
            <person name="Liu W."/>
        </authorList>
    </citation>
    <scope>NUCLEOTIDE SEQUENCE</scope>
    <source>
        <strain evidence="8">S1-112</strain>
    </source>
</reference>
<dbReference type="RefSeq" id="WP_270074847.1">
    <property type="nucleotide sequence ID" value="NZ_JAJAQC010000065.1"/>
</dbReference>
<dbReference type="Proteomes" id="UP001140076">
    <property type="component" value="Unassembled WGS sequence"/>
</dbReference>
<name>A0A9X3NSX4_9ACTN</name>
<dbReference type="NCBIfam" id="TIGR00121">
    <property type="entry name" value="birA_ligase"/>
    <property type="match status" value="1"/>
</dbReference>
<dbReference type="InterPro" id="IPR045864">
    <property type="entry name" value="aa-tRNA-synth_II/BPL/LPL"/>
</dbReference>
<evidence type="ECO:0000313" key="8">
    <source>
        <dbReference type="EMBL" id="MDA0567601.1"/>
    </source>
</evidence>
<evidence type="ECO:0000256" key="2">
    <source>
        <dbReference type="ARBA" id="ARBA00022741"/>
    </source>
</evidence>
<keyword evidence="1 8" id="KW-0436">Ligase</keyword>
<dbReference type="EMBL" id="JAJAQC010000065">
    <property type="protein sequence ID" value="MDA0567601.1"/>
    <property type="molecule type" value="Genomic_DNA"/>
</dbReference>
<keyword evidence="2" id="KW-0547">Nucleotide-binding</keyword>
<evidence type="ECO:0000313" key="9">
    <source>
        <dbReference type="Proteomes" id="UP001140076"/>
    </source>
</evidence>
<dbReference type="EC" id="6.3.4.15" evidence="5"/>
<dbReference type="Pfam" id="PF03099">
    <property type="entry name" value="BPL_LplA_LipB"/>
    <property type="match status" value="1"/>
</dbReference>
<dbReference type="CDD" id="cd16442">
    <property type="entry name" value="BPL"/>
    <property type="match status" value="1"/>
</dbReference>
<dbReference type="InterPro" id="IPR004408">
    <property type="entry name" value="Biotin_CoA_COase_ligase"/>
</dbReference>